<dbReference type="Gene3D" id="3.40.50.1700">
    <property type="entry name" value="Glycoside hydrolase family 3 C-terminal domain"/>
    <property type="match status" value="1"/>
</dbReference>
<evidence type="ECO:0000313" key="21">
    <source>
        <dbReference type="Proteomes" id="UP000660729"/>
    </source>
</evidence>
<dbReference type="SUPFAM" id="SSF51445">
    <property type="entry name" value="(Trans)glycosidases"/>
    <property type="match status" value="1"/>
</dbReference>
<keyword evidence="13" id="KW-0624">Polysaccharide degradation</keyword>
<gene>
    <name evidence="20" type="ORF">HII31_09891</name>
</gene>
<evidence type="ECO:0000256" key="1">
    <source>
        <dbReference type="ARBA" id="ARBA00000448"/>
    </source>
</evidence>
<feature type="domain" description="Fibronectin type III-like" evidence="19">
    <location>
        <begin position="700"/>
        <end position="772"/>
    </location>
</feature>
<evidence type="ECO:0000256" key="4">
    <source>
        <dbReference type="ARBA" id="ARBA00005336"/>
    </source>
</evidence>
<dbReference type="PRINTS" id="PR00133">
    <property type="entry name" value="GLHYDRLASE3"/>
</dbReference>
<dbReference type="InterPro" id="IPR036881">
    <property type="entry name" value="Glyco_hydro_3_C_sf"/>
</dbReference>
<evidence type="ECO:0000256" key="7">
    <source>
        <dbReference type="ARBA" id="ARBA00022729"/>
    </source>
</evidence>
<keyword evidence="12" id="KW-0326">Glycosidase</keyword>
<dbReference type="SUPFAM" id="SSF52279">
    <property type="entry name" value="Beta-D-glucan exohydrolase, C-terminal domain"/>
    <property type="match status" value="1"/>
</dbReference>
<keyword evidence="21" id="KW-1185">Reference proteome</keyword>
<dbReference type="GO" id="GO:0030245">
    <property type="term" value="P:cellulose catabolic process"/>
    <property type="evidence" value="ECO:0007669"/>
    <property type="project" value="UniProtKB-KW"/>
</dbReference>
<sequence>MKTTLPVRQYTHPQTSQEAVDGGAALEKAKSWVAQLTTDEKALLVTGTEGPCVGNIAPIPRLNFTGLCLQDGPLAIRQATYASVFPTGLTVAAAWDRSLAYLRGKAIAEEYKGKGSHVILGPVSGPLGRSGLGGRNWEGFSPDPYLTGLLMEDTIKGHQDVGVQACAKHYIGNEQETQRNPSTSANNQTIEALSANIDDRTLHELYLWPFQDAVKAGVSSIMCSYNRINASYGCQNSKLLNGVLKDELGFEGWVVSDWMATHAGYHAADAGLDMNMPGGIQFSQSVPSLWGANLTTSVNNGSLDISRLDDMAHRIMTPYFWLGQDNFPAVDPSTPSTQRTWAESTYRYNFTYGDEVVDVRDDHAELIREIGSAGTVLLKNTNNALPLKSPKNIGVFGNDAGDLTNGLYFANLVSEEGFEYGVLPVAGGSGTGRLTYVVSPLEAIKAKAGPDALVQYVLNNTQIAQDNGLKHGFENLSDDGPSSIILPSPPEVCLVFLKTWASEGYDRSSLLVDWDGTSVVETVAANCSNTIVITHAAGLNVLPFADHPNVTAIIAAHLSGQEVGNSIVDILWGDVNPSGKLPYTIAKNEEDYDFVPIVNSTELLETEDPNAWQDDFVERLLIDYRHFDYYNQSVQYEFGFGLSYTTFSVGNITISKSIDGEISALPSDEKIVPGGNPALWETLYSIKSSVTNTGDVAGATVPQLYLSLPQIPGEDVTPVKQLRGFDKVSLEAGETKEVTFELTRRDISYWDVATQQWTISAGTVGVELGLSSRDIHATGSFTPIAANTYRPRRV</sequence>
<dbReference type="FunFam" id="2.60.40.10:FF:000757">
    <property type="entry name" value="Beta-glucosidase G"/>
    <property type="match status" value="1"/>
</dbReference>
<dbReference type="GO" id="GO:0005576">
    <property type="term" value="C:extracellular region"/>
    <property type="evidence" value="ECO:0007669"/>
    <property type="project" value="UniProtKB-SubCell"/>
</dbReference>
<evidence type="ECO:0000256" key="11">
    <source>
        <dbReference type="ARBA" id="ARBA00023277"/>
    </source>
</evidence>
<dbReference type="Gene3D" id="3.20.20.300">
    <property type="entry name" value="Glycoside hydrolase, family 3, N-terminal domain"/>
    <property type="match status" value="1"/>
</dbReference>
<comment type="caution">
    <text evidence="20">The sequence shown here is derived from an EMBL/GenBank/DDBJ whole genome shotgun (WGS) entry which is preliminary data.</text>
</comment>
<comment type="similarity">
    <text evidence="4">Belongs to the glycosyl hydrolase 3 family.</text>
</comment>
<dbReference type="AlphaFoldDB" id="A0A8H6VE49"/>
<dbReference type="PANTHER" id="PTHR42715">
    <property type="entry name" value="BETA-GLUCOSIDASE"/>
    <property type="match status" value="1"/>
</dbReference>
<evidence type="ECO:0000256" key="13">
    <source>
        <dbReference type="ARBA" id="ARBA00023326"/>
    </source>
</evidence>
<evidence type="ECO:0000256" key="17">
    <source>
        <dbReference type="ARBA" id="ARBA00041601"/>
    </source>
</evidence>
<dbReference type="InterPro" id="IPR002772">
    <property type="entry name" value="Glyco_hydro_3_C"/>
</dbReference>
<name>A0A8H6VE49_9PEZI</name>
<keyword evidence="7" id="KW-0732">Signal</keyword>
<evidence type="ECO:0000256" key="5">
    <source>
        <dbReference type="ARBA" id="ARBA00012744"/>
    </source>
</evidence>
<dbReference type="FunFam" id="3.20.20.300:FF:000002">
    <property type="entry name" value="Probable beta-glucosidase"/>
    <property type="match status" value="1"/>
</dbReference>
<proteinExistence type="inferred from homology"/>
<dbReference type="InterPro" id="IPR001764">
    <property type="entry name" value="Glyco_hydro_3_N"/>
</dbReference>
<dbReference type="Pfam" id="PF01915">
    <property type="entry name" value="Glyco_hydro_3_C"/>
    <property type="match status" value="1"/>
</dbReference>
<keyword evidence="10" id="KW-0325">Glycoprotein</keyword>
<reference evidence="20" key="1">
    <citation type="submission" date="2020-04" db="EMBL/GenBank/DDBJ databases">
        <title>Draft genome resource of the tomato pathogen Pseudocercospora fuligena.</title>
        <authorList>
            <person name="Zaccaron A."/>
        </authorList>
    </citation>
    <scope>NUCLEOTIDE SEQUENCE</scope>
    <source>
        <strain evidence="20">PF001</strain>
    </source>
</reference>
<dbReference type="Gene3D" id="2.60.40.10">
    <property type="entry name" value="Immunoglobulins"/>
    <property type="match status" value="1"/>
</dbReference>
<evidence type="ECO:0000256" key="14">
    <source>
        <dbReference type="ARBA" id="ARBA00024983"/>
    </source>
</evidence>
<evidence type="ECO:0000256" key="15">
    <source>
        <dbReference type="ARBA" id="ARBA00039579"/>
    </source>
</evidence>
<evidence type="ECO:0000256" key="8">
    <source>
        <dbReference type="ARBA" id="ARBA00022801"/>
    </source>
</evidence>
<evidence type="ECO:0000259" key="19">
    <source>
        <dbReference type="SMART" id="SM01217"/>
    </source>
</evidence>
<dbReference type="InterPro" id="IPR013783">
    <property type="entry name" value="Ig-like_fold"/>
</dbReference>
<evidence type="ECO:0000256" key="2">
    <source>
        <dbReference type="ARBA" id="ARBA00004613"/>
    </source>
</evidence>
<evidence type="ECO:0000313" key="20">
    <source>
        <dbReference type="EMBL" id="KAF7188968.1"/>
    </source>
</evidence>
<keyword evidence="9" id="KW-0136">Cellulose degradation</keyword>
<comment type="subcellular location">
    <subcellularLocation>
        <location evidence="2">Secreted</location>
    </subcellularLocation>
</comment>
<evidence type="ECO:0000256" key="3">
    <source>
        <dbReference type="ARBA" id="ARBA00004987"/>
    </source>
</evidence>
<keyword evidence="6" id="KW-0964">Secreted</keyword>
<dbReference type="OrthoDB" id="416222at2759"/>
<dbReference type="Pfam" id="PF00933">
    <property type="entry name" value="Glyco_hydro_3"/>
    <property type="match status" value="1"/>
</dbReference>
<accession>A0A8H6VE49</accession>
<dbReference type="EMBL" id="JABCIY010000204">
    <property type="protein sequence ID" value="KAF7188968.1"/>
    <property type="molecule type" value="Genomic_DNA"/>
</dbReference>
<dbReference type="EC" id="3.2.1.21" evidence="5"/>
<dbReference type="GO" id="GO:0008422">
    <property type="term" value="F:beta-glucosidase activity"/>
    <property type="evidence" value="ECO:0007669"/>
    <property type="project" value="UniProtKB-EC"/>
</dbReference>
<evidence type="ECO:0000256" key="16">
    <source>
        <dbReference type="ARBA" id="ARBA00041276"/>
    </source>
</evidence>
<dbReference type="InterPro" id="IPR036962">
    <property type="entry name" value="Glyco_hydro_3_N_sf"/>
</dbReference>
<organism evidence="20 21">
    <name type="scientific">Pseudocercospora fuligena</name>
    <dbReference type="NCBI Taxonomy" id="685502"/>
    <lineage>
        <taxon>Eukaryota</taxon>
        <taxon>Fungi</taxon>
        <taxon>Dikarya</taxon>
        <taxon>Ascomycota</taxon>
        <taxon>Pezizomycotina</taxon>
        <taxon>Dothideomycetes</taxon>
        <taxon>Dothideomycetidae</taxon>
        <taxon>Mycosphaerellales</taxon>
        <taxon>Mycosphaerellaceae</taxon>
        <taxon>Pseudocercospora</taxon>
    </lineage>
</organism>
<dbReference type="PANTHER" id="PTHR42715:SF12">
    <property type="entry name" value="BETA-GLUCOSIDASE G-RELATED"/>
    <property type="match status" value="1"/>
</dbReference>
<comment type="pathway">
    <text evidence="3">Glycan metabolism; cellulose degradation.</text>
</comment>
<protein>
    <recommendedName>
        <fullName evidence="15">Probable beta-glucosidase G</fullName>
        <ecNumber evidence="5">3.2.1.21</ecNumber>
    </recommendedName>
    <alternativeName>
        <fullName evidence="16">Beta-D-glucoside glucohydrolase G</fullName>
    </alternativeName>
    <alternativeName>
        <fullName evidence="17">Cellobiase G</fullName>
    </alternativeName>
    <alternativeName>
        <fullName evidence="18">Gentiobiase G</fullName>
    </alternativeName>
</protein>
<evidence type="ECO:0000256" key="6">
    <source>
        <dbReference type="ARBA" id="ARBA00022525"/>
    </source>
</evidence>
<dbReference type="SMART" id="SM01217">
    <property type="entry name" value="Fn3_like"/>
    <property type="match status" value="1"/>
</dbReference>
<evidence type="ECO:0000256" key="18">
    <source>
        <dbReference type="ARBA" id="ARBA00041808"/>
    </source>
</evidence>
<evidence type="ECO:0000256" key="10">
    <source>
        <dbReference type="ARBA" id="ARBA00023180"/>
    </source>
</evidence>
<keyword evidence="8" id="KW-0378">Hydrolase</keyword>
<evidence type="ECO:0000256" key="12">
    <source>
        <dbReference type="ARBA" id="ARBA00023295"/>
    </source>
</evidence>
<keyword evidence="11" id="KW-0119">Carbohydrate metabolism</keyword>
<dbReference type="Proteomes" id="UP000660729">
    <property type="component" value="Unassembled WGS sequence"/>
</dbReference>
<dbReference type="InterPro" id="IPR017853">
    <property type="entry name" value="GH"/>
</dbReference>
<dbReference type="Pfam" id="PF14310">
    <property type="entry name" value="Fn3-like"/>
    <property type="match status" value="1"/>
</dbReference>
<dbReference type="InterPro" id="IPR050288">
    <property type="entry name" value="Cellulose_deg_GH3"/>
</dbReference>
<evidence type="ECO:0000256" key="9">
    <source>
        <dbReference type="ARBA" id="ARBA00023001"/>
    </source>
</evidence>
<dbReference type="InterPro" id="IPR026891">
    <property type="entry name" value="Fn3-like"/>
</dbReference>
<comment type="function">
    <text evidence="14">Beta-glucosidases are one of a number of cellulolytic enzymes involved in the degradation of cellulosic biomass. Catalyzes the last step releasing glucose from the inhibitory cellobiose.</text>
</comment>
<comment type="catalytic activity">
    <reaction evidence="1">
        <text>Hydrolysis of terminal, non-reducing beta-D-glucosyl residues with release of beta-D-glucose.</text>
        <dbReference type="EC" id="3.2.1.21"/>
    </reaction>
</comment>